<keyword evidence="3" id="KW-1185">Reference proteome</keyword>
<accession>A0A9P7K8T8</accession>
<organism evidence="2 3">
    <name type="scientific">Asterophora parasitica</name>
    <dbReference type="NCBI Taxonomy" id="117018"/>
    <lineage>
        <taxon>Eukaryota</taxon>
        <taxon>Fungi</taxon>
        <taxon>Dikarya</taxon>
        <taxon>Basidiomycota</taxon>
        <taxon>Agaricomycotina</taxon>
        <taxon>Agaricomycetes</taxon>
        <taxon>Agaricomycetidae</taxon>
        <taxon>Agaricales</taxon>
        <taxon>Tricholomatineae</taxon>
        <taxon>Lyophyllaceae</taxon>
        <taxon>Asterophora</taxon>
    </lineage>
</organism>
<sequence length="182" mass="20437">MIHGDVSFGNIVLNDELYADDKQCVRIRMKYKYGVERLSALIRRAFVDIGYAGGLHDLDMAAYIPSTLPQLGEDSYLEGGPYAKPEKSLSSNVVDKQKANNEKPRPDFRTGTTPFMSIPLLAGGQNSLYDDEILGAFHESLWRSHEDGHGFIHINPRHCVQPESVIASLNEVVEQYRKDLEV</sequence>
<dbReference type="AlphaFoldDB" id="A0A9P7K8T8"/>
<dbReference type="EMBL" id="JABCKV010000969">
    <property type="protein sequence ID" value="KAG5640245.1"/>
    <property type="molecule type" value="Genomic_DNA"/>
</dbReference>
<evidence type="ECO:0000313" key="3">
    <source>
        <dbReference type="Proteomes" id="UP000775547"/>
    </source>
</evidence>
<comment type="caution">
    <text evidence="2">The sequence shown here is derived from an EMBL/GenBank/DDBJ whole genome shotgun (WGS) entry which is preliminary data.</text>
</comment>
<reference evidence="2" key="2">
    <citation type="submission" date="2021-10" db="EMBL/GenBank/DDBJ databases">
        <title>Phylogenomics reveals ancestral predisposition of the termite-cultivated fungus Termitomyces towards a domesticated lifestyle.</title>
        <authorList>
            <person name="Auxier B."/>
            <person name="Grum-Grzhimaylo A."/>
            <person name="Cardenas M.E."/>
            <person name="Lodge J.D."/>
            <person name="Laessoe T."/>
            <person name="Pedersen O."/>
            <person name="Smith M.E."/>
            <person name="Kuyper T.W."/>
            <person name="Franco-Molano E.A."/>
            <person name="Baroni T.J."/>
            <person name="Aanen D.K."/>
        </authorList>
    </citation>
    <scope>NUCLEOTIDE SEQUENCE</scope>
    <source>
        <strain evidence="2">AP01</strain>
        <tissue evidence="2">Mycelium</tissue>
    </source>
</reference>
<feature type="compositionally biased region" description="Basic and acidic residues" evidence="1">
    <location>
        <begin position="95"/>
        <end position="108"/>
    </location>
</feature>
<dbReference type="OrthoDB" id="5584477at2759"/>
<feature type="region of interest" description="Disordered" evidence="1">
    <location>
        <begin position="84"/>
        <end position="109"/>
    </location>
</feature>
<evidence type="ECO:0000256" key="1">
    <source>
        <dbReference type="SAM" id="MobiDB-lite"/>
    </source>
</evidence>
<reference evidence="2" key="1">
    <citation type="submission" date="2020-07" db="EMBL/GenBank/DDBJ databases">
        <authorList>
            <person name="Nieuwenhuis M."/>
            <person name="Van De Peppel L.J.J."/>
        </authorList>
    </citation>
    <scope>NUCLEOTIDE SEQUENCE</scope>
    <source>
        <strain evidence="2">AP01</strain>
        <tissue evidence="2">Mycelium</tissue>
    </source>
</reference>
<dbReference type="Proteomes" id="UP000775547">
    <property type="component" value="Unassembled WGS sequence"/>
</dbReference>
<evidence type="ECO:0000313" key="2">
    <source>
        <dbReference type="EMBL" id="KAG5640245.1"/>
    </source>
</evidence>
<gene>
    <name evidence="2" type="ORF">DXG03_009696</name>
</gene>
<proteinExistence type="predicted"/>
<name>A0A9P7K8T8_9AGAR</name>
<protein>
    <submittedName>
        <fullName evidence="2">Uncharacterized protein</fullName>
    </submittedName>
</protein>